<proteinExistence type="predicted"/>
<feature type="region of interest" description="Disordered" evidence="1">
    <location>
        <begin position="287"/>
        <end position="309"/>
    </location>
</feature>
<dbReference type="Pfam" id="PF07814">
    <property type="entry name" value="WAPL"/>
    <property type="match status" value="1"/>
</dbReference>
<reference evidence="3" key="1">
    <citation type="submission" date="2022-11" db="EMBL/GenBank/DDBJ databases">
        <authorList>
            <person name="Petersen C."/>
        </authorList>
    </citation>
    <scope>NUCLEOTIDE SEQUENCE</scope>
    <source>
        <strain evidence="3">IBT 34128</strain>
    </source>
</reference>
<feature type="region of interest" description="Disordered" evidence="1">
    <location>
        <begin position="338"/>
        <end position="358"/>
    </location>
</feature>
<evidence type="ECO:0000256" key="1">
    <source>
        <dbReference type="SAM" id="MobiDB-lite"/>
    </source>
</evidence>
<comment type="caution">
    <text evidence="3">The sequence shown here is derived from an EMBL/GenBank/DDBJ whole genome shotgun (WGS) entry which is preliminary data.</text>
</comment>
<dbReference type="InterPro" id="IPR011989">
    <property type="entry name" value="ARM-like"/>
</dbReference>
<feature type="domain" description="Wings apart-like protein C-terminal" evidence="2">
    <location>
        <begin position="368"/>
        <end position="709"/>
    </location>
</feature>
<evidence type="ECO:0000259" key="2">
    <source>
        <dbReference type="Pfam" id="PF07814"/>
    </source>
</evidence>
<dbReference type="OrthoDB" id="5976022at2759"/>
<feature type="region of interest" description="Disordered" evidence="1">
    <location>
        <begin position="1"/>
        <end position="269"/>
    </location>
</feature>
<feature type="compositionally biased region" description="Basic residues" evidence="1">
    <location>
        <begin position="1"/>
        <end position="10"/>
    </location>
</feature>
<name>A0A9W9EGJ3_9EURO</name>
<dbReference type="Proteomes" id="UP001141434">
    <property type="component" value="Unassembled WGS sequence"/>
</dbReference>
<dbReference type="InterPro" id="IPR022771">
    <property type="entry name" value="WAPL_C"/>
</dbReference>
<dbReference type="EMBL" id="JAPMSZ010000012">
    <property type="protein sequence ID" value="KAJ5081408.1"/>
    <property type="molecule type" value="Genomic_DNA"/>
</dbReference>
<feature type="compositionally biased region" description="Polar residues" evidence="1">
    <location>
        <begin position="163"/>
        <end position="178"/>
    </location>
</feature>
<keyword evidence="4" id="KW-1185">Reference proteome</keyword>
<feature type="compositionally biased region" description="Polar residues" evidence="1">
    <location>
        <begin position="30"/>
        <end position="49"/>
    </location>
</feature>
<dbReference type="GeneID" id="81399366"/>
<protein>
    <submittedName>
        <fullName evidence="3">Wings apart-like protein</fullName>
    </submittedName>
</protein>
<dbReference type="RefSeq" id="XP_056506695.1">
    <property type="nucleotide sequence ID" value="XM_056660197.1"/>
</dbReference>
<evidence type="ECO:0000313" key="4">
    <source>
        <dbReference type="Proteomes" id="UP001141434"/>
    </source>
</evidence>
<feature type="compositionally biased region" description="Polar residues" evidence="1">
    <location>
        <begin position="247"/>
        <end position="268"/>
    </location>
</feature>
<evidence type="ECO:0000313" key="3">
    <source>
        <dbReference type="EMBL" id="KAJ5081408.1"/>
    </source>
</evidence>
<dbReference type="InterPro" id="IPR016024">
    <property type="entry name" value="ARM-type_fold"/>
</dbReference>
<dbReference type="AlphaFoldDB" id="A0A9W9EGJ3"/>
<dbReference type="Gene3D" id="1.25.10.10">
    <property type="entry name" value="Leucine-rich Repeat Variant"/>
    <property type="match status" value="1"/>
</dbReference>
<gene>
    <name evidence="3" type="ORF">NUU61_009672</name>
</gene>
<accession>A0A9W9EGJ3</accession>
<reference evidence="3" key="2">
    <citation type="journal article" date="2023" name="IMA Fungus">
        <title>Comparative genomic study of the Penicillium genus elucidates a diverse pangenome and 15 lateral gene transfer events.</title>
        <authorList>
            <person name="Petersen C."/>
            <person name="Sorensen T."/>
            <person name="Nielsen M.R."/>
            <person name="Sondergaard T.E."/>
            <person name="Sorensen J.L."/>
            <person name="Fitzpatrick D.A."/>
            <person name="Frisvad J.C."/>
            <person name="Nielsen K.L."/>
        </authorList>
    </citation>
    <scope>NUCLEOTIDE SEQUENCE</scope>
    <source>
        <strain evidence="3">IBT 34128</strain>
    </source>
</reference>
<sequence>MDRSRPRSRKLVTYGNTKKDRLDAYAHPPTSKTSPQIVSPSSPRQSRTLNSKRDSRNSEKQLASPQRATAAGTVARTRSTAEDNVYDFPSSDDEDEAWVVQRKRRRYSSDRNMASNDSRQRPAARSSTETRDVFNLETAANEPRTGDRLPRANGSEIHKRPLTQRSSPIKLRATTNLGRSRKPHFEKADLPVPDESDPIKRSSIEEDVLWPHGSGNLQAPSSSQQGLCASIENTTPGRRRLIDSLGTKEQPSRESSPTGSANSQSSPSLARHSFAKFPDFVLPSVPVTESQEESHNQDSSGPLSSHLRGSKVTYARQRSFLDDLSLADDLSVGLGSHDLSAQQPLGHENTSHSRLITTEDDVNDDGAVRSIHELRQAGGNARYRAAVESIFEDIEDTHSSVSGRCNAFVQLCRKLLDPSLRYRFVECGFDKRLVDCLSNELDLVSTALAFSVYSLGALGEPLPYVLATAAWPKLLDISTLLLDFQDDLSVVARAQTNGLSRFAQTSVQSIVPQISSTLFHEHPQSRLSPCILALRCLKLTLSTLQAKGTSPSGLPASLLSRLVSLLQSESSNCNAPNGLSPERSQLLTLGLSILEAHTASIDSLPEGNQEILCQLPGLHGLLDSKSEDPSGDISSQVQTLYVRVVLNVTNSSPSLCDAFATSGVVEGLVDIVTTNFGDLTEDVLVQKDKSLDSVILALGALINLTEQSDVSRGMFLYPLSLGQSFLDRLLHLFLAHVDSIAKAHSVEEVHHNVAVGYLAVLLLALCLHHETRLQFKRSMHPDALAAILTTVDEFLQYHRKIEQELHPFQATGESSGFLNRLQALIVRIKETEM</sequence>
<dbReference type="SUPFAM" id="SSF48371">
    <property type="entry name" value="ARM repeat"/>
    <property type="match status" value="1"/>
</dbReference>
<feature type="compositionally biased region" description="Low complexity" evidence="1">
    <location>
        <begin position="67"/>
        <end position="78"/>
    </location>
</feature>
<organism evidence="3 4">
    <name type="scientific">Penicillium alfredii</name>
    <dbReference type="NCBI Taxonomy" id="1506179"/>
    <lineage>
        <taxon>Eukaryota</taxon>
        <taxon>Fungi</taxon>
        <taxon>Dikarya</taxon>
        <taxon>Ascomycota</taxon>
        <taxon>Pezizomycotina</taxon>
        <taxon>Eurotiomycetes</taxon>
        <taxon>Eurotiomycetidae</taxon>
        <taxon>Eurotiales</taxon>
        <taxon>Aspergillaceae</taxon>
        <taxon>Penicillium</taxon>
    </lineage>
</organism>
<feature type="compositionally biased region" description="Polar residues" evidence="1">
    <location>
        <begin position="215"/>
        <end position="236"/>
    </location>
</feature>